<proteinExistence type="predicted"/>
<name>A0ACC6UYB4_STRAO</name>
<comment type="caution">
    <text evidence="1">The sequence shown here is derived from an EMBL/GenBank/DDBJ whole genome shotgun (WGS) entry which is preliminary data.</text>
</comment>
<gene>
    <name evidence="1" type="ORF">RKD21_006580</name>
</gene>
<evidence type="ECO:0000313" key="2">
    <source>
        <dbReference type="Proteomes" id="UP001565447"/>
    </source>
</evidence>
<accession>A0ACC6UYB4</accession>
<evidence type="ECO:0000313" key="1">
    <source>
        <dbReference type="EMBL" id="MEY9816323.1"/>
    </source>
</evidence>
<protein>
    <submittedName>
        <fullName evidence="1">Uncharacterized protein</fullName>
    </submittedName>
</protein>
<keyword evidence="2" id="KW-1185">Reference proteome</keyword>
<organism evidence="1 2">
    <name type="scientific">Streptomyces albogriseolus</name>
    <dbReference type="NCBI Taxonomy" id="1887"/>
    <lineage>
        <taxon>Bacteria</taxon>
        <taxon>Bacillati</taxon>
        <taxon>Actinomycetota</taxon>
        <taxon>Actinomycetes</taxon>
        <taxon>Kitasatosporales</taxon>
        <taxon>Streptomycetaceae</taxon>
        <taxon>Streptomyces</taxon>
        <taxon>Streptomyces albogriseolus group</taxon>
    </lineage>
</organism>
<sequence>MIPSDSSISCIRRFLTAELHRTIGFRGASVVEGADGRRIGWEVQLSTVDERGLRGVRARTGKAAKNGITPAWHTDRAACSQRNDAHRPRSDRLPAHVVARNGDLRIVSGFRARGFRHCDTSALHPCPNGIRRCGKVHATVKPRDVFSDDMVRQTAAGTVVPVQFRAGTSVHRYWVTSANRDRLEDLDSDDTRLPQNVSPPPDRGWCFEYRRCLEGVLPGLAVIRLNDRRVDVAGFAR</sequence>
<reference evidence="1" key="1">
    <citation type="submission" date="2024-07" db="EMBL/GenBank/DDBJ databases">
        <title>Genome sequencing of plant associated microbes to promote plant fitness in Sorghum bicolor and Oryza sativa.</title>
        <authorList>
            <person name="Coleman-Derr D."/>
        </authorList>
    </citation>
    <scope>NUCLEOTIDE SEQUENCE</scope>
    <source>
        <strain evidence="1">SAI-173</strain>
    </source>
</reference>
<dbReference type="Proteomes" id="UP001565447">
    <property type="component" value="Unassembled WGS sequence"/>
</dbReference>
<dbReference type="EMBL" id="JBGCBD010000002">
    <property type="protein sequence ID" value="MEY9816323.1"/>
    <property type="molecule type" value="Genomic_DNA"/>
</dbReference>